<dbReference type="SUPFAM" id="SSF103473">
    <property type="entry name" value="MFS general substrate transporter"/>
    <property type="match status" value="1"/>
</dbReference>
<feature type="transmembrane region" description="Helical" evidence="5">
    <location>
        <begin position="105"/>
        <end position="122"/>
    </location>
</feature>
<keyword evidence="8" id="KW-1185">Reference proteome</keyword>
<feature type="transmembrane region" description="Helical" evidence="5">
    <location>
        <begin position="463"/>
        <end position="484"/>
    </location>
</feature>
<organism evidence="7 8">
    <name type="scientific">Talaromyces marneffei (strain ATCC 18224 / CBS 334.59 / QM 7333)</name>
    <name type="common">Penicillium marneffei</name>
    <dbReference type="NCBI Taxonomy" id="441960"/>
    <lineage>
        <taxon>Eukaryota</taxon>
        <taxon>Fungi</taxon>
        <taxon>Dikarya</taxon>
        <taxon>Ascomycota</taxon>
        <taxon>Pezizomycotina</taxon>
        <taxon>Eurotiomycetes</taxon>
        <taxon>Eurotiomycetidae</taxon>
        <taxon>Eurotiales</taxon>
        <taxon>Trichocomaceae</taxon>
        <taxon>Talaromyces</taxon>
        <taxon>Talaromyces sect. Talaromyces</taxon>
    </lineage>
</organism>
<dbReference type="Pfam" id="PF07690">
    <property type="entry name" value="MFS_1"/>
    <property type="match status" value="1"/>
</dbReference>
<dbReference type="PANTHER" id="PTHR23501:SF156">
    <property type="entry name" value="TRANSPORTER, PUTATIVE-RELATED"/>
    <property type="match status" value="1"/>
</dbReference>
<dbReference type="PANTHER" id="PTHR23501">
    <property type="entry name" value="MAJOR FACILITATOR SUPERFAMILY"/>
    <property type="match status" value="1"/>
</dbReference>
<gene>
    <name evidence="7" type="ORF">PMAA_052980</name>
</gene>
<dbReference type="InterPro" id="IPR036259">
    <property type="entry name" value="MFS_trans_sf"/>
</dbReference>
<dbReference type="HOGENOM" id="CLU_000960_22_0_1"/>
<feature type="transmembrane region" description="Helical" evidence="5">
    <location>
        <begin position="158"/>
        <end position="180"/>
    </location>
</feature>
<feature type="transmembrane region" description="Helical" evidence="5">
    <location>
        <begin position="424"/>
        <end position="442"/>
    </location>
</feature>
<feature type="transmembrane region" description="Helical" evidence="5">
    <location>
        <begin position="192"/>
        <end position="216"/>
    </location>
</feature>
<feature type="transmembrane region" description="Helical" evidence="5">
    <location>
        <begin position="333"/>
        <end position="354"/>
    </location>
</feature>
<evidence type="ECO:0000313" key="7">
    <source>
        <dbReference type="EMBL" id="EEA21489.1"/>
    </source>
</evidence>
<dbReference type="InterPro" id="IPR020846">
    <property type="entry name" value="MFS_dom"/>
</dbReference>
<feature type="transmembrane region" description="Helical" evidence="5">
    <location>
        <begin position="69"/>
        <end position="93"/>
    </location>
</feature>
<feature type="transmembrane region" description="Helical" evidence="5">
    <location>
        <begin position="538"/>
        <end position="556"/>
    </location>
</feature>
<evidence type="ECO:0000256" key="2">
    <source>
        <dbReference type="ARBA" id="ARBA00022692"/>
    </source>
</evidence>
<dbReference type="PRINTS" id="PR01036">
    <property type="entry name" value="TCRTETB"/>
</dbReference>
<dbReference type="AlphaFoldDB" id="B6QNK1"/>
<dbReference type="PhylomeDB" id="B6QNK1"/>
<sequence length="573" mass="62063">MGQAEPSTELAQCPTSNVYTASCLGPENSALETKRDSPSDNIHAVPEANIVEQNSDEPTPKSLVFKLSFIGLAAAVFVFQLDATCLGIALPTIAGELNGQTLQSFWANMSYYLCGLVMQPLWASISDTFGRKPLLYICMAFFAVGSIIFALAKNMNMIIVGRVLQGFGGGGIDVLAEIILADMTTLQERSLYLGLMAIPMAIGNILGPSIGALFSTYASWRWIGWFNLPFLGFALPLLIFFLRLRPVQLDESFTKNLNRLDWIGMIFLILATTIFVIPFSWAGSLYPWRSWQTLLPMMLGVALLIIFTIYEAKPAVPVIPHRLFYSKTFNMSLAGSFIHGMILVSLLNYLPLLYQSVGLETSTGSAVSLLPAVITSVAVSAGLMMTVGAVGGYIWLIRVSWVAVTVGSGLLALFNLGPSSSMRISLPILWGIGVAGLRLLLLPMQASVKNIDDTGLAIAQQQAFRMFGGLVGLTIGSTIFNSVFSASISSIELPAGPLTALANANDAIAFIPELRLLGVSSEVLNPILEIYLKCFRTLFYTMVGFGGLGLITSLIMKDLDLNKRNLGQQRFEE</sequence>
<feature type="transmembrane region" description="Helical" evidence="5">
    <location>
        <begin position="294"/>
        <end position="312"/>
    </location>
</feature>
<name>B6QNK1_TALMQ</name>
<feature type="transmembrane region" description="Helical" evidence="5">
    <location>
        <begin position="262"/>
        <end position="282"/>
    </location>
</feature>
<evidence type="ECO:0000256" key="5">
    <source>
        <dbReference type="SAM" id="Phobius"/>
    </source>
</evidence>
<keyword evidence="4 5" id="KW-0472">Membrane</keyword>
<keyword evidence="3 5" id="KW-1133">Transmembrane helix</keyword>
<evidence type="ECO:0000256" key="1">
    <source>
        <dbReference type="ARBA" id="ARBA00004141"/>
    </source>
</evidence>
<accession>B6QNK1</accession>
<dbReference type="InterPro" id="IPR011701">
    <property type="entry name" value="MFS"/>
</dbReference>
<dbReference type="EMBL" id="DS995903">
    <property type="protein sequence ID" value="EEA21489.1"/>
    <property type="molecule type" value="Genomic_DNA"/>
</dbReference>
<dbReference type="PROSITE" id="PS50850">
    <property type="entry name" value="MFS"/>
    <property type="match status" value="1"/>
</dbReference>
<protein>
    <recommendedName>
        <fullName evidence="6">Major facilitator superfamily (MFS) profile domain-containing protein</fullName>
    </recommendedName>
</protein>
<reference evidence="8" key="1">
    <citation type="journal article" date="2015" name="Genome Announc.">
        <title>Genome sequence of the AIDS-associated pathogen Penicillium marneffei (ATCC18224) and its near taxonomic relative Talaromyces stipitatus (ATCC10500).</title>
        <authorList>
            <person name="Nierman W.C."/>
            <person name="Fedorova-Abrams N.D."/>
            <person name="Andrianopoulos A."/>
        </authorList>
    </citation>
    <scope>NUCLEOTIDE SEQUENCE [LARGE SCALE GENOMIC DNA]</scope>
    <source>
        <strain evidence="8">ATCC 18224 / CBS 334.59 / QM 7333</strain>
    </source>
</reference>
<dbReference type="Gene3D" id="1.20.1250.20">
    <property type="entry name" value="MFS general substrate transporter like domains"/>
    <property type="match status" value="1"/>
</dbReference>
<feature type="transmembrane region" description="Helical" evidence="5">
    <location>
        <begin position="134"/>
        <end position="152"/>
    </location>
</feature>
<evidence type="ECO:0000313" key="8">
    <source>
        <dbReference type="Proteomes" id="UP000001294"/>
    </source>
</evidence>
<evidence type="ECO:0000256" key="3">
    <source>
        <dbReference type="ARBA" id="ARBA00022989"/>
    </source>
</evidence>
<feature type="transmembrane region" description="Helical" evidence="5">
    <location>
        <begin position="399"/>
        <end position="418"/>
    </location>
</feature>
<evidence type="ECO:0000256" key="4">
    <source>
        <dbReference type="ARBA" id="ARBA00023136"/>
    </source>
</evidence>
<evidence type="ECO:0000259" key="6">
    <source>
        <dbReference type="PROSITE" id="PS50850"/>
    </source>
</evidence>
<feature type="transmembrane region" description="Helical" evidence="5">
    <location>
        <begin position="366"/>
        <end position="387"/>
    </location>
</feature>
<dbReference type="GO" id="GO:0005886">
    <property type="term" value="C:plasma membrane"/>
    <property type="evidence" value="ECO:0007669"/>
    <property type="project" value="TreeGrafter"/>
</dbReference>
<feature type="transmembrane region" description="Helical" evidence="5">
    <location>
        <begin position="222"/>
        <end position="242"/>
    </location>
</feature>
<proteinExistence type="predicted"/>
<comment type="subcellular location">
    <subcellularLocation>
        <location evidence="1">Membrane</location>
        <topology evidence="1">Multi-pass membrane protein</topology>
    </subcellularLocation>
</comment>
<dbReference type="Proteomes" id="UP000001294">
    <property type="component" value="Unassembled WGS sequence"/>
</dbReference>
<dbReference type="GO" id="GO:0022857">
    <property type="term" value="F:transmembrane transporter activity"/>
    <property type="evidence" value="ECO:0007669"/>
    <property type="project" value="InterPro"/>
</dbReference>
<dbReference type="VEuPathDB" id="FungiDB:PMAA_052980"/>
<feature type="domain" description="Major facilitator superfamily (MFS) profile" evidence="6">
    <location>
        <begin position="68"/>
        <end position="515"/>
    </location>
</feature>
<keyword evidence="2 5" id="KW-0812">Transmembrane</keyword>